<protein>
    <submittedName>
        <fullName evidence="3">SGNH/GDSL hydrolase family protein</fullName>
    </submittedName>
</protein>
<accession>A0A7C3J5G0</accession>
<dbReference type="EMBL" id="DSTT01000001">
    <property type="protein sequence ID" value="HFK23275.1"/>
    <property type="molecule type" value="Genomic_DNA"/>
</dbReference>
<dbReference type="Pfam" id="PF13472">
    <property type="entry name" value="Lipase_GDSL_2"/>
    <property type="match status" value="1"/>
</dbReference>
<organism evidence="3">
    <name type="scientific">candidate division WOR-3 bacterium</name>
    <dbReference type="NCBI Taxonomy" id="2052148"/>
    <lineage>
        <taxon>Bacteria</taxon>
        <taxon>Bacteria division WOR-3</taxon>
    </lineage>
</organism>
<dbReference type="CDD" id="cd00229">
    <property type="entry name" value="SGNH_hydrolase"/>
    <property type="match status" value="1"/>
</dbReference>
<reference evidence="3" key="1">
    <citation type="journal article" date="2020" name="mSystems">
        <title>Genome- and Community-Level Interaction Insights into Carbon Utilization and Element Cycling Functions of Hydrothermarchaeota in Hydrothermal Sediment.</title>
        <authorList>
            <person name="Zhou Z."/>
            <person name="Liu Y."/>
            <person name="Xu W."/>
            <person name="Pan J."/>
            <person name="Luo Z.H."/>
            <person name="Li M."/>
        </authorList>
    </citation>
    <scope>NUCLEOTIDE SEQUENCE [LARGE SCALE GENOMIC DNA]</scope>
    <source>
        <strain evidence="3">SpSt-464</strain>
    </source>
</reference>
<evidence type="ECO:0000313" key="3">
    <source>
        <dbReference type="EMBL" id="HFK23275.1"/>
    </source>
</evidence>
<dbReference type="AlphaFoldDB" id="A0A7C3J5G0"/>
<dbReference type="GO" id="GO:0016787">
    <property type="term" value="F:hydrolase activity"/>
    <property type="evidence" value="ECO:0007669"/>
    <property type="project" value="UniProtKB-KW"/>
</dbReference>
<dbReference type="Gene3D" id="3.40.50.1110">
    <property type="entry name" value="SGNH hydrolase"/>
    <property type="match status" value="1"/>
</dbReference>
<dbReference type="SUPFAM" id="SSF52266">
    <property type="entry name" value="SGNH hydrolase"/>
    <property type="match status" value="1"/>
</dbReference>
<feature type="transmembrane region" description="Helical" evidence="1">
    <location>
        <begin position="32"/>
        <end position="51"/>
    </location>
</feature>
<dbReference type="InterPro" id="IPR036514">
    <property type="entry name" value="SGNH_hydro_sf"/>
</dbReference>
<sequence length="410" mass="48562">MWIYFNLLVYILTVFLLVVLIIKKEKENLKKLFYIILLLFSFYFLILPIINSNAKRLTYFLMLSVDIAFILNLYCKIEKVFKKLILLLKIKSLTKIFLLSIITIGTIEGIVFILSEFNLIKLYSPLIIMGRGKSEDWREAHITGEKSKVYDPLLFWKPSNKYPYNSYGFKGKIFDKTKTGKKRIFFYGDSNTDGQDEIYYPKFVQDLLGDSFEIFNAGVAGWTSYQGLKRLEFECDVWHPDIVFFSFGWNDCANAIGKEDKEYSPPPKIIVSIQRFLLQYKTTLLFLNFLKKDRTKNIKYLPRVNKVDYVENIKAAYNICIKRGIQFVVLTRPYVYDSTFFKTDSTFRRFVPLYNETLRIFANENNIPIIDVEREFYKKDSFFLDESHFNTKGYKHLAEVIKEYIEKIKK</sequence>
<keyword evidence="1" id="KW-0472">Membrane</keyword>
<feature type="transmembrane region" description="Helical" evidence="1">
    <location>
        <begin position="96"/>
        <end position="115"/>
    </location>
</feature>
<dbReference type="InterPro" id="IPR013830">
    <property type="entry name" value="SGNH_hydro"/>
</dbReference>
<feature type="domain" description="SGNH hydrolase-type esterase" evidence="2">
    <location>
        <begin position="186"/>
        <end position="395"/>
    </location>
</feature>
<name>A0A7C3J5G0_UNCW3</name>
<comment type="caution">
    <text evidence="3">The sequence shown here is derived from an EMBL/GenBank/DDBJ whole genome shotgun (WGS) entry which is preliminary data.</text>
</comment>
<keyword evidence="3" id="KW-0378">Hydrolase</keyword>
<evidence type="ECO:0000259" key="2">
    <source>
        <dbReference type="Pfam" id="PF13472"/>
    </source>
</evidence>
<keyword evidence="1" id="KW-0812">Transmembrane</keyword>
<proteinExistence type="predicted"/>
<dbReference type="PANTHER" id="PTHR30383">
    <property type="entry name" value="THIOESTERASE 1/PROTEASE 1/LYSOPHOSPHOLIPASE L1"/>
    <property type="match status" value="1"/>
</dbReference>
<feature type="transmembrane region" description="Helical" evidence="1">
    <location>
        <begin position="57"/>
        <end position="75"/>
    </location>
</feature>
<feature type="transmembrane region" description="Helical" evidence="1">
    <location>
        <begin position="6"/>
        <end position="23"/>
    </location>
</feature>
<evidence type="ECO:0000256" key="1">
    <source>
        <dbReference type="SAM" id="Phobius"/>
    </source>
</evidence>
<keyword evidence="1" id="KW-1133">Transmembrane helix</keyword>
<dbReference type="InterPro" id="IPR051532">
    <property type="entry name" value="Ester_Hydrolysis_Enzymes"/>
</dbReference>
<gene>
    <name evidence="3" type="ORF">ENS15_01270</name>
</gene>